<reference evidence="2 3" key="1">
    <citation type="submission" date="2019-06" db="EMBL/GenBank/DDBJ databases">
        <title>Complete genome sequence of Cutibacterium acnes subsp. acnes NBRC 107605.</title>
        <authorList>
            <person name="Miura T."/>
            <person name="Furukawa M."/>
            <person name="Shimamura M."/>
            <person name="Ohyama Y."/>
            <person name="Yamazoe A."/>
            <person name="Kawasaki H."/>
        </authorList>
    </citation>
    <scope>NUCLEOTIDE SEQUENCE [LARGE SCALE GENOMIC DNA]</scope>
    <source>
        <strain evidence="2 3">NBRC 107605</strain>
    </source>
</reference>
<proteinExistence type="predicted"/>
<dbReference type="EMBL" id="AP019723">
    <property type="protein sequence ID" value="BBK85543.1"/>
    <property type="molecule type" value="Genomic_DNA"/>
</dbReference>
<feature type="transmembrane region" description="Helical" evidence="1">
    <location>
        <begin position="50"/>
        <end position="72"/>
    </location>
</feature>
<accession>A0ABM7H1T9</accession>
<feature type="transmembrane region" description="Helical" evidence="1">
    <location>
        <begin position="21"/>
        <end position="44"/>
    </location>
</feature>
<keyword evidence="3" id="KW-1185">Reference proteome</keyword>
<feature type="transmembrane region" description="Helical" evidence="1">
    <location>
        <begin position="105"/>
        <end position="125"/>
    </location>
</feature>
<evidence type="ECO:0000313" key="3">
    <source>
        <dbReference type="Proteomes" id="UP000318594"/>
    </source>
</evidence>
<evidence type="ECO:0000313" key="2">
    <source>
        <dbReference type="EMBL" id="BBK85543.1"/>
    </source>
</evidence>
<organism evidence="2 3">
    <name type="scientific">Cutibacterium acnes subsp. acnes</name>
    <dbReference type="NCBI Taxonomy" id="1734925"/>
    <lineage>
        <taxon>Bacteria</taxon>
        <taxon>Bacillati</taxon>
        <taxon>Actinomycetota</taxon>
        <taxon>Actinomycetes</taxon>
        <taxon>Propionibacteriales</taxon>
        <taxon>Propionibacteriaceae</taxon>
        <taxon>Cutibacterium</taxon>
    </lineage>
</organism>
<name>A0ABM7H1T9_CUTAC</name>
<keyword evidence="1" id="KW-1133">Transmembrane helix</keyword>
<evidence type="ECO:0000256" key="1">
    <source>
        <dbReference type="SAM" id="Phobius"/>
    </source>
</evidence>
<protein>
    <recommendedName>
        <fullName evidence="4">TIGR04086 family membrane protein</fullName>
    </recommendedName>
</protein>
<keyword evidence="1" id="KW-0812">Transmembrane</keyword>
<sequence length="135" mass="13889">MWLMTQQHTSTIPSAPKALTISAWVAVGAVIVQAVLACFMLSGVHGLGDVHMGFGIVTLLAAIVAAVLAVMWKRRGGSSAVVGHAVGMAVLILVQYVLGELSSGGAIKWIHVVLGVVIVIGLLVLPQSIGKNSSK</sequence>
<keyword evidence="1" id="KW-0472">Membrane</keyword>
<gene>
    <name evidence="2" type="ORF">CacPP4_21580</name>
</gene>
<evidence type="ECO:0008006" key="4">
    <source>
        <dbReference type="Google" id="ProtNLM"/>
    </source>
</evidence>
<feature type="transmembrane region" description="Helical" evidence="1">
    <location>
        <begin position="79"/>
        <end position="99"/>
    </location>
</feature>
<dbReference type="Proteomes" id="UP000318594">
    <property type="component" value="Chromosome"/>
</dbReference>